<dbReference type="InterPro" id="IPR007627">
    <property type="entry name" value="RNA_pol_sigma70_r2"/>
</dbReference>
<dbReference type="GO" id="GO:0006352">
    <property type="term" value="P:DNA-templated transcription initiation"/>
    <property type="evidence" value="ECO:0007669"/>
    <property type="project" value="InterPro"/>
</dbReference>
<accession>F3KZL1</accession>
<evidence type="ECO:0000313" key="8">
    <source>
        <dbReference type="Proteomes" id="UP000005615"/>
    </source>
</evidence>
<gene>
    <name evidence="7" type="ORF">IMCC3088_417</name>
</gene>
<dbReference type="NCBIfam" id="TIGR02937">
    <property type="entry name" value="sigma70-ECF"/>
    <property type="match status" value="1"/>
</dbReference>
<dbReference type="Proteomes" id="UP000005615">
    <property type="component" value="Unassembled WGS sequence"/>
</dbReference>
<dbReference type="InterPro" id="IPR000838">
    <property type="entry name" value="RNA_pol_sigma70_ECF_CS"/>
</dbReference>
<dbReference type="InterPro" id="IPR014286">
    <property type="entry name" value="RNA_pol_sigma70_RpoE"/>
</dbReference>
<dbReference type="GO" id="GO:0016987">
    <property type="term" value="F:sigma factor activity"/>
    <property type="evidence" value="ECO:0007669"/>
    <property type="project" value="UniProtKB-KW"/>
</dbReference>
<evidence type="ECO:0000256" key="1">
    <source>
        <dbReference type="ARBA" id="ARBA00010641"/>
    </source>
</evidence>
<dbReference type="SUPFAM" id="SSF88659">
    <property type="entry name" value="Sigma3 and sigma4 domains of RNA polymerase sigma factors"/>
    <property type="match status" value="1"/>
</dbReference>
<dbReference type="SUPFAM" id="SSF88946">
    <property type="entry name" value="Sigma2 domain of RNA polymerase sigma factors"/>
    <property type="match status" value="1"/>
</dbReference>
<keyword evidence="2 6" id="KW-0805">Transcription regulation</keyword>
<dbReference type="Pfam" id="PF04542">
    <property type="entry name" value="Sigma70_r2"/>
    <property type="match status" value="1"/>
</dbReference>
<evidence type="ECO:0000256" key="6">
    <source>
        <dbReference type="RuleBase" id="RU000716"/>
    </source>
</evidence>
<dbReference type="InterPro" id="IPR014284">
    <property type="entry name" value="RNA_pol_sigma-70_dom"/>
</dbReference>
<dbReference type="PANTHER" id="PTHR43133">
    <property type="entry name" value="RNA POLYMERASE ECF-TYPE SIGMA FACTO"/>
    <property type="match status" value="1"/>
</dbReference>
<reference evidence="7 8" key="1">
    <citation type="journal article" date="2011" name="J. Bacteriol.">
        <title>Genome sequence of strain IMCC3088, a proteorhodopsin-containing marine bacterium belonging to the OM60/NOR5 clade.</title>
        <authorList>
            <person name="Jang Y."/>
            <person name="Oh H.M."/>
            <person name="Kang I."/>
            <person name="Lee K."/>
            <person name="Yang S.J."/>
            <person name="Cho J.C."/>
        </authorList>
    </citation>
    <scope>NUCLEOTIDE SEQUENCE [LARGE SCALE GENOMIC DNA]</scope>
    <source>
        <strain evidence="7 8">IMCC3088</strain>
    </source>
</reference>
<keyword evidence="3 6" id="KW-0731">Sigma factor</keyword>
<dbReference type="InterPro" id="IPR039425">
    <property type="entry name" value="RNA_pol_sigma-70-like"/>
</dbReference>
<dbReference type="Pfam" id="PF08281">
    <property type="entry name" value="Sigma70_r4_2"/>
    <property type="match status" value="1"/>
</dbReference>
<comment type="similarity">
    <text evidence="1 6">Belongs to the sigma-70 factor family. ECF subfamily.</text>
</comment>
<dbReference type="InterPro" id="IPR013249">
    <property type="entry name" value="RNA_pol_sigma70_r4_t2"/>
</dbReference>
<dbReference type="PANTHER" id="PTHR43133:SF53">
    <property type="entry name" value="ECF RNA POLYMERASE SIGMA-E FACTOR"/>
    <property type="match status" value="1"/>
</dbReference>
<dbReference type="EMBL" id="AEIG01000014">
    <property type="protein sequence ID" value="EGG30440.1"/>
    <property type="molecule type" value="Genomic_DNA"/>
</dbReference>
<evidence type="ECO:0000256" key="3">
    <source>
        <dbReference type="ARBA" id="ARBA00023082"/>
    </source>
</evidence>
<name>F3KZL1_9GAMM</name>
<dbReference type="NCBIfam" id="TIGR02939">
    <property type="entry name" value="RpoE_Sigma70"/>
    <property type="match status" value="1"/>
</dbReference>
<keyword evidence="5 6" id="KW-0804">Transcription</keyword>
<dbReference type="CDD" id="cd06171">
    <property type="entry name" value="Sigma70_r4"/>
    <property type="match status" value="1"/>
</dbReference>
<dbReference type="eggNOG" id="COG1595">
    <property type="taxonomic scope" value="Bacteria"/>
</dbReference>
<keyword evidence="4 6" id="KW-0238">DNA-binding</keyword>
<evidence type="ECO:0000256" key="5">
    <source>
        <dbReference type="ARBA" id="ARBA00023163"/>
    </source>
</evidence>
<comment type="caution">
    <text evidence="7">The sequence shown here is derived from an EMBL/GenBank/DDBJ whole genome shotgun (WGS) entry which is preliminary data.</text>
</comment>
<evidence type="ECO:0000256" key="4">
    <source>
        <dbReference type="ARBA" id="ARBA00023125"/>
    </source>
</evidence>
<dbReference type="Gene3D" id="1.10.1740.10">
    <property type="match status" value="1"/>
</dbReference>
<organism evidence="7 8">
    <name type="scientific">Aequoribacter fuscus</name>
    <dbReference type="NCBI Taxonomy" id="2518989"/>
    <lineage>
        <taxon>Bacteria</taxon>
        <taxon>Pseudomonadati</taxon>
        <taxon>Pseudomonadota</taxon>
        <taxon>Gammaproteobacteria</taxon>
        <taxon>Cellvibrionales</taxon>
        <taxon>Halieaceae</taxon>
        <taxon>Aequoribacter</taxon>
    </lineage>
</organism>
<dbReference type="AlphaFoldDB" id="F3KZL1"/>
<dbReference type="InterPro" id="IPR013325">
    <property type="entry name" value="RNA_pol_sigma_r2"/>
</dbReference>
<dbReference type="OrthoDB" id="9780326at2"/>
<evidence type="ECO:0000313" key="7">
    <source>
        <dbReference type="EMBL" id="EGG30440.1"/>
    </source>
</evidence>
<dbReference type="InterPro" id="IPR036388">
    <property type="entry name" value="WH-like_DNA-bd_sf"/>
</dbReference>
<keyword evidence="8" id="KW-1185">Reference proteome</keyword>
<sequence>MSGGSVTDEESDRLLVERAQKGDLRAFDLLVIKYQHRVLSVIRRFVKDSDEAQDVAQESFIKAYKALEQFRGDSAFYTWLFRIATNTAKNYLVARARRTPLVDIDIDDAVLQDDGEQLRDHESPEAAIASQELEQVITQAVADLPDELRTALCLREFDGLSYEDIAAIMECPIGTVRSRIFRGRETVDRQVAAVMNGEPHYAQ</sequence>
<dbReference type="PROSITE" id="PS01063">
    <property type="entry name" value="SIGMA70_ECF"/>
    <property type="match status" value="1"/>
</dbReference>
<dbReference type="Gene3D" id="1.10.10.10">
    <property type="entry name" value="Winged helix-like DNA-binding domain superfamily/Winged helix DNA-binding domain"/>
    <property type="match status" value="1"/>
</dbReference>
<evidence type="ECO:0000256" key="2">
    <source>
        <dbReference type="ARBA" id="ARBA00023015"/>
    </source>
</evidence>
<protein>
    <recommendedName>
        <fullName evidence="6">RNA polymerase sigma factor</fullName>
    </recommendedName>
</protein>
<dbReference type="STRING" id="2518989.IMCC3088_417"/>
<proteinExistence type="inferred from homology"/>
<dbReference type="InterPro" id="IPR013324">
    <property type="entry name" value="RNA_pol_sigma_r3/r4-like"/>
</dbReference>
<dbReference type="RefSeq" id="WP_009574852.1">
    <property type="nucleotide sequence ID" value="NZ_AEIG01000014.1"/>
</dbReference>
<dbReference type="FunFam" id="1.10.1740.10:FF:000001">
    <property type="entry name" value="RNA polymerase sigma factor"/>
    <property type="match status" value="1"/>
</dbReference>
<dbReference type="GO" id="GO:0003677">
    <property type="term" value="F:DNA binding"/>
    <property type="evidence" value="ECO:0007669"/>
    <property type="project" value="UniProtKB-KW"/>
</dbReference>